<sequence length="136" mass="15461">MAAAKPNLAYGKGRYFSKVGTQNSSNRHIPFQRGQRYRYVLRYFVIPLLQQHGCLQDVIFLQDGVPSHIDRLVKQLLRHHFTDSRVISSPFPTACPLHSSDIITADFFVGFPEGQYLPQKASISARSEEQHTEPCS</sequence>
<dbReference type="Proteomes" id="UP000499080">
    <property type="component" value="Unassembled WGS sequence"/>
</dbReference>
<protein>
    <submittedName>
        <fullName evidence="1">Uncharacterized protein</fullName>
    </submittedName>
</protein>
<proteinExistence type="predicted"/>
<organism evidence="1 2">
    <name type="scientific">Araneus ventricosus</name>
    <name type="common">Orbweaver spider</name>
    <name type="synonym">Epeira ventricosa</name>
    <dbReference type="NCBI Taxonomy" id="182803"/>
    <lineage>
        <taxon>Eukaryota</taxon>
        <taxon>Metazoa</taxon>
        <taxon>Ecdysozoa</taxon>
        <taxon>Arthropoda</taxon>
        <taxon>Chelicerata</taxon>
        <taxon>Arachnida</taxon>
        <taxon>Araneae</taxon>
        <taxon>Araneomorphae</taxon>
        <taxon>Entelegynae</taxon>
        <taxon>Araneoidea</taxon>
        <taxon>Araneidae</taxon>
        <taxon>Araneus</taxon>
    </lineage>
</organism>
<reference evidence="1 2" key="1">
    <citation type="journal article" date="2019" name="Sci. Rep.">
        <title>Orb-weaving spider Araneus ventricosus genome elucidates the spidroin gene catalogue.</title>
        <authorList>
            <person name="Kono N."/>
            <person name="Nakamura H."/>
            <person name="Ohtoshi R."/>
            <person name="Moran D.A.P."/>
            <person name="Shinohara A."/>
            <person name="Yoshida Y."/>
            <person name="Fujiwara M."/>
            <person name="Mori M."/>
            <person name="Tomita M."/>
            <person name="Arakawa K."/>
        </authorList>
    </citation>
    <scope>NUCLEOTIDE SEQUENCE [LARGE SCALE GENOMIC DNA]</scope>
</reference>
<dbReference type="OrthoDB" id="6468302at2759"/>
<evidence type="ECO:0000313" key="2">
    <source>
        <dbReference type="Proteomes" id="UP000499080"/>
    </source>
</evidence>
<dbReference type="GO" id="GO:0003676">
    <property type="term" value="F:nucleic acid binding"/>
    <property type="evidence" value="ECO:0007669"/>
    <property type="project" value="InterPro"/>
</dbReference>
<comment type="caution">
    <text evidence="1">The sequence shown here is derived from an EMBL/GenBank/DDBJ whole genome shotgun (WGS) entry which is preliminary data.</text>
</comment>
<name>A0A4Y2JXC2_ARAVE</name>
<accession>A0A4Y2JXC2</accession>
<dbReference type="InterPro" id="IPR036397">
    <property type="entry name" value="RNaseH_sf"/>
</dbReference>
<dbReference type="Gene3D" id="3.30.420.10">
    <property type="entry name" value="Ribonuclease H-like superfamily/Ribonuclease H"/>
    <property type="match status" value="1"/>
</dbReference>
<evidence type="ECO:0000313" key="1">
    <source>
        <dbReference type="EMBL" id="GBM94405.1"/>
    </source>
</evidence>
<dbReference type="AlphaFoldDB" id="A0A4Y2JXC2"/>
<gene>
    <name evidence="1" type="ORF">AVEN_122522_1</name>
</gene>
<dbReference type="EMBL" id="BGPR01003966">
    <property type="protein sequence ID" value="GBM94405.1"/>
    <property type="molecule type" value="Genomic_DNA"/>
</dbReference>
<keyword evidence="2" id="KW-1185">Reference proteome</keyword>